<gene>
    <name evidence="2" type="ORF">GCM10023257_24370</name>
</gene>
<keyword evidence="1" id="KW-0812">Transmembrane</keyword>
<protein>
    <submittedName>
        <fullName evidence="2">Uncharacterized protein</fullName>
    </submittedName>
</protein>
<reference evidence="3" key="1">
    <citation type="journal article" date="2019" name="Int. J. Syst. Evol. Microbiol.">
        <title>The Global Catalogue of Microorganisms (GCM) 10K type strain sequencing project: providing services to taxonomists for standard genome sequencing and annotation.</title>
        <authorList>
            <consortium name="The Broad Institute Genomics Platform"/>
            <consortium name="The Broad Institute Genome Sequencing Center for Infectious Disease"/>
            <person name="Wu L."/>
            <person name="Ma J."/>
        </authorList>
    </citation>
    <scope>NUCLEOTIDE SEQUENCE [LARGE SCALE GENOMIC DNA]</scope>
    <source>
        <strain evidence="3">JCM 17657</strain>
    </source>
</reference>
<feature type="transmembrane region" description="Helical" evidence="1">
    <location>
        <begin position="53"/>
        <end position="74"/>
    </location>
</feature>
<organism evidence="2 3">
    <name type="scientific">Streptomyces hyderabadensis</name>
    <dbReference type="NCBI Taxonomy" id="598549"/>
    <lineage>
        <taxon>Bacteria</taxon>
        <taxon>Bacillati</taxon>
        <taxon>Actinomycetota</taxon>
        <taxon>Actinomycetes</taxon>
        <taxon>Kitasatosporales</taxon>
        <taxon>Streptomycetaceae</taxon>
        <taxon>Streptomyces</taxon>
    </lineage>
</organism>
<dbReference type="RefSeq" id="WP_226024909.1">
    <property type="nucleotide sequence ID" value="NZ_BAABIV010000011.1"/>
</dbReference>
<evidence type="ECO:0000256" key="1">
    <source>
        <dbReference type="SAM" id="Phobius"/>
    </source>
</evidence>
<dbReference type="EMBL" id="BAABIV010000011">
    <property type="protein sequence ID" value="GAA4984513.1"/>
    <property type="molecule type" value="Genomic_DNA"/>
</dbReference>
<sequence>MDWFIVLAVAIPFVALGTAIVRDYRGFRSSFYQSGIGPPSQAAERRYGGVTRLVGWVFIVLPLYPLVVETIRLFL</sequence>
<evidence type="ECO:0000313" key="2">
    <source>
        <dbReference type="EMBL" id="GAA4984513.1"/>
    </source>
</evidence>
<keyword evidence="1" id="KW-0472">Membrane</keyword>
<proteinExistence type="predicted"/>
<dbReference type="Proteomes" id="UP001500610">
    <property type="component" value="Unassembled WGS sequence"/>
</dbReference>
<evidence type="ECO:0000313" key="3">
    <source>
        <dbReference type="Proteomes" id="UP001500610"/>
    </source>
</evidence>
<name>A0ABP9I0R5_9ACTN</name>
<keyword evidence="1" id="KW-1133">Transmembrane helix</keyword>
<keyword evidence="3" id="KW-1185">Reference proteome</keyword>
<accession>A0ABP9I0R5</accession>
<comment type="caution">
    <text evidence="2">The sequence shown here is derived from an EMBL/GenBank/DDBJ whole genome shotgun (WGS) entry which is preliminary data.</text>
</comment>